<dbReference type="Gene3D" id="3.30.70.270">
    <property type="match status" value="2"/>
</dbReference>
<sequence>MPRDQLRLQGRSPYSSQAGPDGALPELPSAPLYNMPRDQLRLQGRSPYSSQAGPDGALPELPSAPLYNMPRDQLLEIRKQVIELMDKGWIRASSSSAAAPVLLVKKGAPRRRKKMRVSNPCPSTRSPASEFLAAGLAACCTEVLTAALAERHPDPLETNMVICLAIAAFGANGTTKDYLDEHLTAFRDTLGDFATAYLGDVLIYSGGSKKDHLRKVREVLRRLRDAGLKLDIEKCSSGVKEVKYLGFMVEAGRAIRPDPEKIATIRDWEPPTRAKGVRSFLGFANFYREFIPNFSDLAGPLLALTHKGALFVWPEACADAFERLKSAFISYPVLAQWDPERDTVAEADSSGEALGGCLSQYSDKGVLHPVAYHSA</sequence>
<dbReference type="Gene3D" id="3.10.10.10">
    <property type="entry name" value="HIV Type 1 Reverse Transcriptase, subunit A, domain 1"/>
    <property type="match status" value="1"/>
</dbReference>
<comment type="caution">
    <text evidence="6">The sequence shown here is derived from an EMBL/GenBank/DDBJ whole genome shotgun (WGS) entry which is preliminary data.</text>
</comment>
<keyword evidence="7" id="KW-1185">Reference proteome</keyword>
<dbReference type="Proteomes" id="UP000016801">
    <property type="component" value="Unassembled WGS sequence"/>
</dbReference>
<evidence type="ECO:0000313" key="6">
    <source>
        <dbReference type="EMBL" id="CCE29236.1"/>
    </source>
</evidence>
<comment type="subcellular location">
    <subcellularLocation>
        <location evidence="1">Mitochondrion</location>
    </subcellularLocation>
</comment>
<dbReference type="InterPro" id="IPR043128">
    <property type="entry name" value="Rev_trsase/Diguanyl_cyclase"/>
</dbReference>
<evidence type="ECO:0000256" key="1">
    <source>
        <dbReference type="ARBA" id="ARBA00004173"/>
    </source>
</evidence>
<dbReference type="GO" id="GO:0005739">
    <property type="term" value="C:mitochondrion"/>
    <property type="evidence" value="ECO:0007669"/>
    <property type="project" value="UniProtKB-SubCell"/>
</dbReference>
<feature type="region of interest" description="Disordered" evidence="3">
    <location>
        <begin position="1"/>
        <end position="62"/>
    </location>
</feature>
<feature type="domain" description="Reverse transcriptase" evidence="4">
    <location>
        <begin position="178"/>
        <end position="248"/>
    </location>
</feature>
<evidence type="ECO:0000256" key="3">
    <source>
        <dbReference type="SAM" id="MobiDB-lite"/>
    </source>
</evidence>
<dbReference type="Pfam" id="PF17919">
    <property type="entry name" value="RT_RNaseH_2"/>
    <property type="match status" value="1"/>
</dbReference>
<name>M1W0D0_CLAP2</name>
<dbReference type="InterPro" id="IPR000477">
    <property type="entry name" value="RT_dom"/>
</dbReference>
<evidence type="ECO:0000313" key="7">
    <source>
        <dbReference type="Proteomes" id="UP000016801"/>
    </source>
</evidence>
<dbReference type="STRING" id="1111077.M1W0D0"/>
<dbReference type="VEuPathDB" id="FungiDB:CPUR_02929"/>
<dbReference type="OrthoDB" id="5096095at2759"/>
<protein>
    <submittedName>
        <fullName evidence="6">Uncharacterized protein</fullName>
    </submittedName>
</protein>
<dbReference type="Pfam" id="PF00078">
    <property type="entry name" value="RVT_1"/>
    <property type="match status" value="1"/>
</dbReference>
<proteinExistence type="predicted"/>
<accession>M1W0D0</accession>
<dbReference type="InterPro" id="IPR041577">
    <property type="entry name" value="RT_RNaseH_2"/>
</dbReference>
<reference evidence="6 7" key="1">
    <citation type="journal article" date="2013" name="PLoS Genet.">
        <title>Plant-symbiotic fungi as chemical engineers: Multi-genome analysis of the Clavicipitaceae reveals dynamics of alkaloid loci.</title>
        <authorList>
            <person name="Schardl C.L."/>
            <person name="Young C.A."/>
            <person name="Hesse U."/>
            <person name="Amyotte S.G."/>
            <person name="Andreeva K."/>
            <person name="Calie P.J."/>
            <person name="Fleetwood D.J."/>
            <person name="Haws D.C."/>
            <person name="Moore N."/>
            <person name="Oeser B."/>
            <person name="Panaccione D.G."/>
            <person name="Schweri K.K."/>
            <person name="Voisey C.R."/>
            <person name="Farman M.L."/>
            <person name="Jaromczyk J.W."/>
            <person name="Roe B.A."/>
            <person name="O'Sullivan D.M."/>
            <person name="Scott B."/>
            <person name="Tudzynski P."/>
            <person name="An Z."/>
            <person name="Arnaoudova E.G."/>
            <person name="Bullock C.T."/>
            <person name="Charlton N.D."/>
            <person name="Chen L."/>
            <person name="Cox M."/>
            <person name="Dinkins R.D."/>
            <person name="Florea S."/>
            <person name="Glenn A.E."/>
            <person name="Gordon A."/>
            <person name="Gueldener U."/>
            <person name="Harris D.R."/>
            <person name="Hollin W."/>
            <person name="Jaromczyk J."/>
            <person name="Johnson R.D."/>
            <person name="Khan A.K."/>
            <person name="Leistner E."/>
            <person name="Leuchtmann A."/>
            <person name="Li C."/>
            <person name="Liu J."/>
            <person name="Liu J."/>
            <person name="Liu M."/>
            <person name="Mace W."/>
            <person name="Machado C."/>
            <person name="Nagabhyru P."/>
            <person name="Pan J."/>
            <person name="Schmid J."/>
            <person name="Sugawara K."/>
            <person name="Steiner U."/>
            <person name="Takach J.E."/>
            <person name="Tanaka E."/>
            <person name="Webb J.S."/>
            <person name="Wilson E.V."/>
            <person name="Wiseman J.L."/>
            <person name="Yoshida R."/>
            <person name="Zeng Z."/>
        </authorList>
    </citation>
    <scope>NUCLEOTIDE SEQUENCE [LARGE SCALE GENOMIC DNA]</scope>
    <source>
        <strain evidence="6 7">20.1</strain>
    </source>
</reference>
<feature type="domain" description="Reverse transcriptase/retrotransposon-derived protein RNase H-like" evidence="5">
    <location>
        <begin position="313"/>
        <end position="374"/>
    </location>
</feature>
<dbReference type="PANTHER" id="PTHR33064:SF37">
    <property type="entry name" value="RIBONUCLEASE H"/>
    <property type="match status" value="1"/>
</dbReference>
<organism evidence="6 7">
    <name type="scientific">Claviceps purpurea (strain 20.1)</name>
    <name type="common">Ergot fungus</name>
    <name type="synonym">Sphacelia segetum</name>
    <dbReference type="NCBI Taxonomy" id="1111077"/>
    <lineage>
        <taxon>Eukaryota</taxon>
        <taxon>Fungi</taxon>
        <taxon>Dikarya</taxon>
        <taxon>Ascomycota</taxon>
        <taxon>Pezizomycotina</taxon>
        <taxon>Sordariomycetes</taxon>
        <taxon>Hypocreomycetidae</taxon>
        <taxon>Hypocreales</taxon>
        <taxon>Clavicipitaceae</taxon>
        <taxon>Claviceps</taxon>
    </lineage>
</organism>
<evidence type="ECO:0000259" key="5">
    <source>
        <dbReference type="Pfam" id="PF17919"/>
    </source>
</evidence>
<dbReference type="InterPro" id="IPR043502">
    <property type="entry name" value="DNA/RNA_pol_sf"/>
</dbReference>
<dbReference type="PANTHER" id="PTHR33064">
    <property type="entry name" value="POL PROTEIN"/>
    <property type="match status" value="1"/>
</dbReference>
<dbReference type="FunFam" id="3.30.70.270:FF:000063">
    <property type="entry name" value="Zinc knuckle domaincontaining protein"/>
    <property type="match status" value="1"/>
</dbReference>
<gene>
    <name evidence="6" type="ORF">CPUR_02929</name>
</gene>
<keyword evidence="2" id="KW-0496">Mitochondrion</keyword>
<dbReference type="SUPFAM" id="SSF56672">
    <property type="entry name" value="DNA/RNA polymerases"/>
    <property type="match status" value="2"/>
</dbReference>
<dbReference type="EMBL" id="CAGA01000012">
    <property type="protein sequence ID" value="CCE29236.1"/>
    <property type="molecule type" value="Genomic_DNA"/>
</dbReference>
<evidence type="ECO:0000259" key="4">
    <source>
        <dbReference type="Pfam" id="PF00078"/>
    </source>
</evidence>
<dbReference type="InterPro" id="IPR051320">
    <property type="entry name" value="Viral_Replic_Matur_Polypro"/>
</dbReference>
<dbReference type="HOGENOM" id="CLU_737705_0_0_1"/>
<dbReference type="eggNOG" id="KOG0017">
    <property type="taxonomic scope" value="Eukaryota"/>
</dbReference>
<dbReference type="AlphaFoldDB" id="M1W0D0"/>
<evidence type="ECO:0000256" key="2">
    <source>
        <dbReference type="ARBA" id="ARBA00023128"/>
    </source>
</evidence>